<organism evidence="2 3">
    <name type="scientific">Nocardia gamkensis</name>
    <dbReference type="NCBI Taxonomy" id="352869"/>
    <lineage>
        <taxon>Bacteria</taxon>
        <taxon>Bacillati</taxon>
        <taxon>Actinomycetota</taxon>
        <taxon>Actinomycetes</taxon>
        <taxon>Mycobacteriales</taxon>
        <taxon>Nocardiaceae</taxon>
        <taxon>Nocardia</taxon>
    </lineage>
</organism>
<proteinExistence type="predicted"/>
<dbReference type="EMBL" id="JAAXOS010000012">
    <property type="protein sequence ID" value="NKY29431.1"/>
    <property type="molecule type" value="Genomic_DNA"/>
</dbReference>
<feature type="domain" description="DprA winged helix" evidence="1">
    <location>
        <begin position="25"/>
        <end position="77"/>
    </location>
</feature>
<dbReference type="InterPro" id="IPR041614">
    <property type="entry name" value="DprA_WH"/>
</dbReference>
<reference evidence="2 3" key="1">
    <citation type="submission" date="2020-04" db="EMBL/GenBank/DDBJ databases">
        <title>MicrobeNet Type strains.</title>
        <authorList>
            <person name="Nicholson A.C."/>
        </authorList>
    </citation>
    <scope>NUCLEOTIDE SEQUENCE [LARGE SCALE GENOMIC DNA]</scope>
    <source>
        <strain evidence="2 3">DSM 44956</strain>
    </source>
</reference>
<dbReference type="Proteomes" id="UP000540698">
    <property type="component" value="Unassembled WGS sequence"/>
</dbReference>
<dbReference type="Gene3D" id="1.10.10.10">
    <property type="entry name" value="Winged helix-like DNA-binding domain superfamily/Winged helix DNA-binding domain"/>
    <property type="match status" value="1"/>
</dbReference>
<evidence type="ECO:0000259" key="1">
    <source>
        <dbReference type="Pfam" id="PF17782"/>
    </source>
</evidence>
<protein>
    <recommendedName>
        <fullName evidence="1">DprA winged helix domain-containing protein</fullName>
    </recommendedName>
</protein>
<gene>
    <name evidence="2" type="ORF">HGB38_24900</name>
</gene>
<accession>A0A7X6L7R7</accession>
<dbReference type="SUPFAM" id="SSF46785">
    <property type="entry name" value="Winged helix' DNA-binding domain"/>
    <property type="match status" value="1"/>
</dbReference>
<evidence type="ECO:0000313" key="3">
    <source>
        <dbReference type="Proteomes" id="UP000540698"/>
    </source>
</evidence>
<dbReference type="InterPro" id="IPR036390">
    <property type="entry name" value="WH_DNA-bd_sf"/>
</dbReference>
<dbReference type="InterPro" id="IPR036388">
    <property type="entry name" value="WH-like_DNA-bd_sf"/>
</dbReference>
<dbReference type="Pfam" id="PF17782">
    <property type="entry name" value="WHD_DprA"/>
    <property type="match status" value="1"/>
</dbReference>
<comment type="caution">
    <text evidence="2">The sequence shown here is derived from an EMBL/GenBank/DDBJ whole genome shotgun (WGS) entry which is preliminary data.</text>
</comment>
<keyword evidence="3" id="KW-1185">Reference proteome</keyword>
<dbReference type="AlphaFoldDB" id="A0A7X6L7R7"/>
<sequence>MREFADPISLPGLDIGLPHILCPMASHPRLSKAQSAVLAALAPGGILSVDSLVRTTNASGSRTRRALLRLEAAGLVVHTGMVGRSGYQITVSGRRVLASDTGDSSRGRVTIAQHDIW</sequence>
<evidence type="ECO:0000313" key="2">
    <source>
        <dbReference type="EMBL" id="NKY29431.1"/>
    </source>
</evidence>
<name>A0A7X6L7R7_9NOCA</name>